<keyword evidence="4" id="KW-0175">Coiled coil</keyword>
<dbReference type="PROSITE" id="PS51471">
    <property type="entry name" value="FE2OG_OXY"/>
    <property type="match status" value="1"/>
</dbReference>
<dbReference type="InterPro" id="IPR005123">
    <property type="entry name" value="Oxoglu/Fe-dep_dioxygenase_dom"/>
</dbReference>
<evidence type="ECO:0000313" key="7">
    <source>
        <dbReference type="Proteomes" id="UP001054252"/>
    </source>
</evidence>
<protein>
    <recommendedName>
        <fullName evidence="5">Fe2OG dioxygenase domain-containing protein</fullName>
    </recommendedName>
</protein>
<dbReference type="Gene3D" id="2.60.120.330">
    <property type="entry name" value="B-lactam Antibiotic, Isopenicillin N Synthase, Chain"/>
    <property type="match status" value="1"/>
</dbReference>
<dbReference type="AlphaFoldDB" id="A0AAV5JMD1"/>
<keyword evidence="7" id="KW-1185">Reference proteome</keyword>
<dbReference type="PANTHER" id="PTHR47990">
    <property type="entry name" value="2-OXOGLUTARATE (2OG) AND FE(II)-DEPENDENT OXYGENASE SUPERFAMILY PROTEIN-RELATED"/>
    <property type="match status" value="1"/>
</dbReference>
<dbReference type="GO" id="GO:0016491">
    <property type="term" value="F:oxidoreductase activity"/>
    <property type="evidence" value="ECO:0007669"/>
    <property type="project" value="UniProtKB-KW"/>
</dbReference>
<evidence type="ECO:0000256" key="2">
    <source>
        <dbReference type="ARBA" id="ARBA00023004"/>
    </source>
</evidence>
<comment type="caution">
    <text evidence="6">The sequence shown here is derived from an EMBL/GenBank/DDBJ whole genome shotgun (WGS) entry which is preliminary data.</text>
</comment>
<dbReference type="EMBL" id="BPVZ01000044">
    <property type="protein sequence ID" value="GKV15709.1"/>
    <property type="molecule type" value="Genomic_DNA"/>
</dbReference>
<dbReference type="Pfam" id="PF14226">
    <property type="entry name" value="DIOX_N"/>
    <property type="match status" value="1"/>
</dbReference>
<keyword evidence="2 3" id="KW-0408">Iron</keyword>
<sequence>MANFEPPFQEALKTLSLNSPQDAPSIDAAEEEFFELPLIHLRGLNGQEMERKKCIEVMARASREWGFFQIVDHGIPGELLKRLMSEQKRLFYHPFEEKSKQNFLNLANSYLWINPRATSLKQLSWSEAFRVSITDLSRMDESNNTLRQTIEDYAREATLLLQRLAEHLAEFLGMSSSYFRENCPPSSTHLRLNRYPPCPLSGKLHGLVPHTDSSFLTLVYQDQVGGLQLMKHGRWFSVKPASNALIINVGDLFQAMSNDVYKSVRHRVVAQGFERFSAACFYCPTAKALIQGFRGPAVYRPFTYGEYKEQIQEDVKSSGDKVGLPRFLQH</sequence>
<organism evidence="6 7">
    <name type="scientific">Rubroshorea leprosula</name>
    <dbReference type="NCBI Taxonomy" id="152421"/>
    <lineage>
        <taxon>Eukaryota</taxon>
        <taxon>Viridiplantae</taxon>
        <taxon>Streptophyta</taxon>
        <taxon>Embryophyta</taxon>
        <taxon>Tracheophyta</taxon>
        <taxon>Spermatophyta</taxon>
        <taxon>Magnoliopsida</taxon>
        <taxon>eudicotyledons</taxon>
        <taxon>Gunneridae</taxon>
        <taxon>Pentapetalae</taxon>
        <taxon>rosids</taxon>
        <taxon>malvids</taxon>
        <taxon>Malvales</taxon>
        <taxon>Dipterocarpaceae</taxon>
        <taxon>Rubroshorea</taxon>
    </lineage>
</organism>
<dbReference type="GO" id="GO:0046872">
    <property type="term" value="F:metal ion binding"/>
    <property type="evidence" value="ECO:0007669"/>
    <property type="project" value="UniProtKB-KW"/>
</dbReference>
<dbReference type="SUPFAM" id="SSF51197">
    <property type="entry name" value="Clavaminate synthase-like"/>
    <property type="match status" value="1"/>
</dbReference>
<dbReference type="InterPro" id="IPR050231">
    <property type="entry name" value="Iron_ascorbate_oxido_reductase"/>
</dbReference>
<dbReference type="InterPro" id="IPR026992">
    <property type="entry name" value="DIOX_N"/>
</dbReference>
<evidence type="ECO:0000259" key="5">
    <source>
        <dbReference type="PROSITE" id="PS51471"/>
    </source>
</evidence>
<feature type="coiled-coil region" evidence="4">
    <location>
        <begin position="136"/>
        <end position="170"/>
    </location>
</feature>
<dbReference type="Proteomes" id="UP001054252">
    <property type="component" value="Unassembled WGS sequence"/>
</dbReference>
<accession>A0AAV5JMD1</accession>
<evidence type="ECO:0000256" key="1">
    <source>
        <dbReference type="ARBA" id="ARBA00022723"/>
    </source>
</evidence>
<keyword evidence="3" id="KW-0560">Oxidoreductase</keyword>
<name>A0AAV5JMD1_9ROSI</name>
<evidence type="ECO:0000313" key="6">
    <source>
        <dbReference type="EMBL" id="GKV15709.1"/>
    </source>
</evidence>
<evidence type="ECO:0000256" key="3">
    <source>
        <dbReference type="RuleBase" id="RU003682"/>
    </source>
</evidence>
<reference evidence="6 7" key="1">
    <citation type="journal article" date="2021" name="Commun. Biol.">
        <title>The genome of Shorea leprosula (Dipterocarpaceae) highlights the ecological relevance of drought in aseasonal tropical rainforests.</title>
        <authorList>
            <person name="Ng K.K.S."/>
            <person name="Kobayashi M.J."/>
            <person name="Fawcett J.A."/>
            <person name="Hatakeyama M."/>
            <person name="Paape T."/>
            <person name="Ng C.H."/>
            <person name="Ang C.C."/>
            <person name="Tnah L.H."/>
            <person name="Lee C.T."/>
            <person name="Nishiyama T."/>
            <person name="Sese J."/>
            <person name="O'Brien M.J."/>
            <person name="Copetti D."/>
            <person name="Mohd Noor M.I."/>
            <person name="Ong R.C."/>
            <person name="Putra M."/>
            <person name="Sireger I.Z."/>
            <person name="Indrioko S."/>
            <person name="Kosugi Y."/>
            <person name="Izuno A."/>
            <person name="Isagi Y."/>
            <person name="Lee S.L."/>
            <person name="Shimizu K.K."/>
        </authorList>
    </citation>
    <scope>NUCLEOTIDE SEQUENCE [LARGE SCALE GENOMIC DNA]</scope>
    <source>
        <strain evidence="6">214</strain>
    </source>
</reference>
<gene>
    <name evidence="6" type="ORF">SLEP1_g26471</name>
</gene>
<feature type="domain" description="Fe2OG dioxygenase" evidence="5">
    <location>
        <begin position="186"/>
        <end position="284"/>
    </location>
</feature>
<dbReference type="Pfam" id="PF03171">
    <property type="entry name" value="2OG-FeII_Oxy"/>
    <property type="match status" value="1"/>
</dbReference>
<keyword evidence="1 3" id="KW-0479">Metal-binding</keyword>
<proteinExistence type="inferred from homology"/>
<evidence type="ECO:0000256" key="4">
    <source>
        <dbReference type="SAM" id="Coils"/>
    </source>
</evidence>
<comment type="similarity">
    <text evidence="3">Belongs to the iron/ascorbate-dependent oxidoreductase family.</text>
</comment>
<dbReference type="InterPro" id="IPR044861">
    <property type="entry name" value="IPNS-like_FE2OG_OXY"/>
</dbReference>
<dbReference type="InterPro" id="IPR027443">
    <property type="entry name" value="IPNS-like_sf"/>
</dbReference>